<sequence length="55" mass="6218">MSLYLINMEVESWEAFFACLCAKKESAMNVIISYFCSMNFGVGRSHTSNISIQSK</sequence>
<dbReference type="HOGENOM" id="CLU_3028388_0_0_10"/>
<dbReference type="Proteomes" id="UP000010408">
    <property type="component" value="Unassembled WGS sequence"/>
</dbReference>
<protein>
    <submittedName>
        <fullName evidence="1">Uncharacterized protein</fullName>
    </submittedName>
</protein>
<comment type="caution">
    <text evidence="1">The sequence shown here is derived from an EMBL/GenBank/DDBJ whole genome shotgun (WGS) entry which is preliminary data.</text>
</comment>
<proteinExistence type="predicted"/>
<organism evidence="1 2">
    <name type="scientific">Porphyromonas catoniae F0037</name>
    <dbReference type="NCBI Taxonomy" id="1127696"/>
    <lineage>
        <taxon>Bacteria</taxon>
        <taxon>Pseudomonadati</taxon>
        <taxon>Bacteroidota</taxon>
        <taxon>Bacteroidia</taxon>
        <taxon>Bacteroidales</taxon>
        <taxon>Porphyromonadaceae</taxon>
        <taxon>Porphyromonas</taxon>
    </lineage>
</organism>
<evidence type="ECO:0000313" key="1">
    <source>
        <dbReference type="EMBL" id="EKY00944.1"/>
    </source>
</evidence>
<dbReference type="AlphaFoldDB" id="L1NBQ9"/>
<dbReference type="EMBL" id="AMEQ01000035">
    <property type="protein sequence ID" value="EKY00944.1"/>
    <property type="molecule type" value="Genomic_DNA"/>
</dbReference>
<reference evidence="1 2" key="1">
    <citation type="submission" date="2012-05" db="EMBL/GenBank/DDBJ databases">
        <authorList>
            <person name="Weinstock G."/>
            <person name="Sodergren E."/>
            <person name="Lobos E.A."/>
            <person name="Fulton L."/>
            <person name="Fulton R."/>
            <person name="Courtney L."/>
            <person name="Fronick C."/>
            <person name="O'Laughlin M."/>
            <person name="Godfrey J."/>
            <person name="Wilson R.M."/>
            <person name="Miner T."/>
            <person name="Farmer C."/>
            <person name="Delehaunty K."/>
            <person name="Cordes M."/>
            <person name="Minx P."/>
            <person name="Tomlinson C."/>
            <person name="Chen J."/>
            <person name="Wollam A."/>
            <person name="Pepin K.H."/>
            <person name="Bhonagiri V."/>
            <person name="Zhang X."/>
            <person name="Suruliraj S."/>
            <person name="Warren W."/>
            <person name="Mitreva M."/>
            <person name="Mardis E.R."/>
            <person name="Wilson R.K."/>
        </authorList>
    </citation>
    <scope>NUCLEOTIDE SEQUENCE [LARGE SCALE GENOMIC DNA]</scope>
    <source>
        <strain evidence="1 2">F0037</strain>
    </source>
</reference>
<evidence type="ECO:0000313" key="2">
    <source>
        <dbReference type="Proteomes" id="UP000010408"/>
    </source>
</evidence>
<accession>L1NBQ9</accession>
<name>L1NBQ9_9PORP</name>
<dbReference type="STRING" id="1127696.HMPREF9134_01292"/>
<gene>
    <name evidence="1" type="ORF">HMPREF9134_01292</name>
</gene>